<evidence type="ECO:0000313" key="2">
    <source>
        <dbReference type="Proteomes" id="UP000565715"/>
    </source>
</evidence>
<dbReference type="SUPFAM" id="SSF52833">
    <property type="entry name" value="Thioredoxin-like"/>
    <property type="match status" value="1"/>
</dbReference>
<evidence type="ECO:0000313" key="1">
    <source>
        <dbReference type="EMBL" id="NKY32921.1"/>
    </source>
</evidence>
<reference evidence="1 2" key="1">
    <citation type="submission" date="2020-04" db="EMBL/GenBank/DDBJ databases">
        <title>MicrobeNet Type strains.</title>
        <authorList>
            <person name="Nicholson A.C."/>
        </authorList>
    </citation>
    <scope>NUCLEOTIDE SEQUENCE [LARGE SCALE GENOMIC DNA]</scope>
    <source>
        <strain evidence="1 2">DSM 45078</strain>
    </source>
</reference>
<dbReference type="Proteomes" id="UP000565715">
    <property type="component" value="Unassembled WGS sequence"/>
</dbReference>
<name>A0A846X9J7_9NOCA</name>
<accession>A0A846X9J7</accession>
<organism evidence="1 2">
    <name type="scientific">Nocardia speluncae</name>
    <dbReference type="NCBI Taxonomy" id="419477"/>
    <lineage>
        <taxon>Bacteria</taxon>
        <taxon>Bacillati</taxon>
        <taxon>Actinomycetota</taxon>
        <taxon>Actinomycetes</taxon>
        <taxon>Mycobacteriales</taxon>
        <taxon>Nocardiaceae</taxon>
        <taxon>Nocardia</taxon>
    </lineage>
</organism>
<dbReference type="RefSeq" id="WP_068048687.1">
    <property type="nucleotide sequence ID" value="NZ_JAAXOO010000002.1"/>
</dbReference>
<sequence>MAEIDLYVDPVCPFAWVTARWLLDAAHGEHTVAVKQMSLAVLNDAQTIDAGQEPMIICSRRFGRMFAAAEQRHGPAGFVPLYLALGPRLHPRGPDPDDDAAAAAALAEAGLDSGFLAALDDASFDSLVAEAHRASQQALGARGGSPIISIDGQGFGGPVLTAPPPPHRATALLRAVIDAASTPEFAALQRPYHGPPAFTTSERDSR</sequence>
<comment type="caution">
    <text evidence="1">The sequence shown here is derived from an EMBL/GenBank/DDBJ whole genome shotgun (WGS) entry which is preliminary data.</text>
</comment>
<protein>
    <submittedName>
        <fullName evidence="1">Disulfide bond formation protein DsbA</fullName>
    </submittedName>
</protein>
<gene>
    <name evidence="1" type="ORF">HGA13_07520</name>
</gene>
<dbReference type="AlphaFoldDB" id="A0A846X9J7"/>
<dbReference type="EMBL" id="JAAXOO010000002">
    <property type="protein sequence ID" value="NKY32921.1"/>
    <property type="molecule type" value="Genomic_DNA"/>
</dbReference>
<dbReference type="Pfam" id="PF22234">
    <property type="entry name" value="Rv2466c-like"/>
    <property type="match status" value="1"/>
</dbReference>
<dbReference type="InterPro" id="IPR053977">
    <property type="entry name" value="Rv2466c-like"/>
</dbReference>
<proteinExistence type="predicted"/>
<keyword evidence="2" id="KW-1185">Reference proteome</keyword>
<dbReference type="InterPro" id="IPR036249">
    <property type="entry name" value="Thioredoxin-like_sf"/>
</dbReference>
<dbReference type="Gene3D" id="3.40.30.10">
    <property type="entry name" value="Glutaredoxin"/>
    <property type="match status" value="1"/>
</dbReference>